<evidence type="ECO:0000256" key="2">
    <source>
        <dbReference type="SAM" id="Phobius"/>
    </source>
</evidence>
<dbReference type="Proteomes" id="UP000838102">
    <property type="component" value="Unassembled WGS sequence"/>
</dbReference>
<accession>A0ABM9D3V7</accession>
<dbReference type="InterPro" id="IPR035451">
    <property type="entry name" value="Ada-like_dom_sf"/>
</dbReference>
<feature type="transmembrane region" description="Helical" evidence="2">
    <location>
        <begin position="39"/>
        <end position="57"/>
    </location>
</feature>
<evidence type="ECO:0008006" key="5">
    <source>
        <dbReference type="Google" id="ProtNLM"/>
    </source>
</evidence>
<protein>
    <recommendedName>
        <fullName evidence="5">DNA-entry nuclease</fullName>
    </recommendedName>
</protein>
<dbReference type="EMBL" id="CAKOEU010000003">
    <property type="protein sequence ID" value="CAH1854519.1"/>
    <property type="molecule type" value="Genomic_DNA"/>
</dbReference>
<keyword evidence="2" id="KW-0812">Transmembrane</keyword>
<dbReference type="Gene3D" id="3.40.10.10">
    <property type="entry name" value="DNA Methylphosphotriester Repair Domain"/>
    <property type="match status" value="1"/>
</dbReference>
<feature type="compositionally biased region" description="Low complexity" evidence="1">
    <location>
        <begin position="73"/>
        <end position="85"/>
    </location>
</feature>
<dbReference type="SUPFAM" id="SSF57884">
    <property type="entry name" value="Ada DNA repair protein, N-terminal domain (N-Ada 10)"/>
    <property type="match status" value="1"/>
</dbReference>
<feature type="region of interest" description="Disordered" evidence="1">
    <location>
        <begin position="59"/>
        <end position="171"/>
    </location>
</feature>
<proteinExistence type="predicted"/>
<sequence length="212" mass="22958">MLTFFALLLLISFFTSLIFSIKILINKFIYKIDYAKNKQIALVSLAVLLISFVGVGFNSSKSKSTPQQVHQNSSSSKKASTSSSSHKQENYSCPIKKESSSATTNHNSSTISQSASTSTISSSSSISSTTQPAVEPESSQPNQPTSPASPQPQPEIEVAQPASQGTGTIIGDAKSRIYHMPNQQHYNIKPSNTVYFNSEQDALNAGFRKSKR</sequence>
<evidence type="ECO:0000313" key="3">
    <source>
        <dbReference type="EMBL" id="CAH1854519.1"/>
    </source>
</evidence>
<organism evidence="3 4">
    <name type="scientific">Convivina praedatoris</name>
    <dbReference type="NCBI Taxonomy" id="2880963"/>
    <lineage>
        <taxon>Bacteria</taxon>
        <taxon>Bacillati</taxon>
        <taxon>Bacillota</taxon>
        <taxon>Bacilli</taxon>
        <taxon>Lactobacillales</taxon>
        <taxon>Lactobacillaceae</taxon>
        <taxon>Convivina</taxon>
    </lineage>
</organism>
<reference evidence="3" key="1">
    <citation type="submission" date="2022-03" db="EMBL/GenBank/DDBJ databases">
        <authorList>
            <person name="Hettiarachchi G."/>
        </authorList>
    </citation>
    <scope>NUCLEOTIDE SEQUENCE</scope>
    <source>
        <strain evidence="3">LMG 32447</strain>
    </source>
</reference>
<evidence type="ECO:0000313" key="4">
    <source>
        <dbReference type="Proteomes" id="UP000838102"/>
    </source>
</evidence>
<keyword evidence="2" id="KW-1133">Transmembrane helix</keyword>
<name>A0ABM9D3V7_9LACO</name>
<evidence type="ECO:0000256" key="1">
    <source>
        <dbReference type="SAM" id="MobiDB-lite"/>
    </source>
</evidence>
<keyword evidence="4" id="KW-1185">Reference proteome</keyword>
<keyword evidence="2" id="KW-0472">Membrane</keyword>
<comment type="caution">
    <text evidence="3">The sequence shown here is derived from an EMBL/GenBank/DDBJ whole genome shotgun (WGS) entry which is preliminary data.</text>
</comment>
<gene>
    <name evidence="3" type="ORF">LMG032447_00892</name>
</gene>
<feature type="compositionally biased region" description="Polar residues" evidence="1">
    <location>
        <begin position="59"/>
        <end position="72"/>
    </location>
</feature>
<feature type="compositionally biased region" description="Low complexity" evidence="1">
    <location>
        <begin position="100"/>
        <end position="130"/>
    </location>
</feature>
<dbReference type="RefSeq" id="WP_248706294.1">
    <property type="nucleotide sequence ID" value="NZ_CAKOET010000003.1"/>
</dbReference>